<keyword evidence="14" id="KW-1185">Reference proteome</keyword>
<feature type="domain" description="Cation/H+ exchanger transmembrane" evidence="12">
    <location>
        <begin position="17"/>
        <end position="388"/>
    </location>
</feature>
<evidence type="ECO:0000256" key="8">
    <source>
        <dbReference type="ARBA" id="ARBA00023065"/>
    </source>
</evidence>
<feature type="transmembrane region" description="Helical" evidence="11">
    <location>
        <begin position="301"/>
        <end position="321"/>
    </location>
</feature>
<gene>
    <name evidence="13" type="ORF">WMO43_10360</name>
</gene>
<evidence type="ECO:0000256" key="5">
    <source>
        <dbReference type="ARBA" id="ARBA00022692"/>
    </source>
</evidence>
<dbReference type="Gene3D" id="1.20.1530.20">
    <property type="match status" value="1"/>
</dbReference>
<evidence type="ECO:0000256" key="7">
    <source>
        <dbReference type="ARBA" id="ARBA00023053"/>
    </source>
</evidence>
<evidence type="ECO:0000256" key="1">
    <source>
        <dbReference type="ARBA" id="ARBA00004141"/>
    </source>
</evidence>
<feature type="transmembrane region" description="Helical" evidence="11">
    <location>
        <begin position="6"/>
        <end position="23"/>
    </location>
</feature>
<dbReference type="InterPro" id="IPR006153">
    <property type="entry name" value="Cation/H_exchanger_TM"/>
</dbReference>
<evidence type="ECO:0000256" key="9">
    <source>
        <dbReference type="ARBA" id="ARBA00023136"/>
    </source>
</evidence>
<protein>
    <submittedName>
        <fullName evidence="13">Cation:proton antiporter</fullName>
    </submittedName>
</protein>
<organism evidence="13 14">
    <name type="scientific">Maccoyibacter intestinihominis</name>
    <dbReference type="NCBI Taxonomy" id="3133499"/>
    <lineage>
        <taxon>Bacteria</taxon>
        <taxon>Bacillati</taxon>
        <taxon>Bacillota</taxon>
        <taxon>Clostridia</taxon>
        <taxon>Lachnospirales</taxon>
        <taxon>Lachnospiraceae</taxon>
        <taxon>Maccoyibacter</taxon>
    </lineage>
</organism>
<accession>A0ABV1HEY5</accession>
<dbReference type="InterPro" id="IPR038770">
    <property type="entry name" value="Na+/solute_symporter_sf"/>
</dbReference>
<feature type="transmembrane region" description="Helical" evidence="11">
    <location>
        <begin position="58"/>
        <end position="76"/>
    </location>
</feature>
<keyword evidence="9 11" id="KW-0472">Membrane</keyword>
<keyword evidence="10" id="KW-0739">Sodium transport</keyword>
<evidence type="ECO:0000256" key="4">
    <source>
        <dbReference type="ARBA" id="ARBA00022449"/>
    </source>
</evidence>
<name>A0ABV1HEY5_9FIRM</name>
<keyword evidence="8" id="KW-0406">Ion transport</keyword>
<evidence type="ECO:0000313" key="13">
    <source>
        <dbReference type="EMBL" id="MEQ2558267.1"/>
    </source>
</evidence>
<dbReference type="Proteomes" id="UP001454489">
    <property type="component" value="Unassembled WGS sequence"/>
</dbReference>
<keyword evidence="4" id="KW-0050">Antiport</keyword>
<dbReference type="EMBL" id="JBBMEX010000010">
    <property type="protein sequence ID" value="MEQ2558267.1"/>
    <property type="molecule type" value="Genomic_DNA"/>
</dbReference>
<feature type="transmembrane region" description="Helical" evidence="11">
    <location>
        <begin position="88"/>
        <end position="112"/>
    </location>
</feature>
<evidence type="ECO:0000256" key="2">
    <source>
        <dbReference type="ARBA" id="ARBA00005551"/>
    </source>
</evidence>
<evidence type="ECO:0000256" key="10">
    <source>
        <dbReference type="ARBA" id="ARBA00023201"/>
    </source>
</evidence>
<comment type="caution">
    <text evidence="13">The sequence shown here is derived from an EMBL/GenBank/DDBJ whole genome shotgun (WGS) entry which is preliminary data.</text>
</comment>
<evidence type="ECO:0000313" key="14">
    <source>
        <dbReference type="Proteomes" id="UP001454489"/>
    </source>
</evidence>
<keyword evidence="7" id="KW-0915">Sodium</keyword>
<dbReference type="PANTHER" id="PTHR43562">
    <property type="entry name" value="NAPA-TYPE SODIUM/HYDROGEN ANTIPORTER"/>
    <property type="match status" value="1"/>
</dbReference>
<dbReference type="Pfam" id="PF00999">
    <property type="entry name" value="Na_H_Exchanger"/>
    <property type="match status" value="1"/>
</dbReference>
<feature type="transmembrane region" description="Helical" evidence="11">
    <location>
        <begin position="124"/>
        <end position="145"/>
    </location>
</feature>
<reference evidence="13 14" key="1">
    <citation type="submission" date="2024-03" db="EMBL/GenBank/DDBJ databases">
        <title>Human intestinal bacterial collection.</title>
        <authorList>
            <person name="Pauvert C."/>
            <person name="Hitch T.C.A."/>
            <person name="Clavel T."/>
        </authorList>
    </citation>
    <scope>NUCLEOTIDE SEQUENCE [LARGE SCALE GENOMIC DNA]</scope>
    <source>
        <strain evidence="13 14">CLA-AA-H185</strain>
    </source>
</reference>
<keyword evidence="6 11" id="KW-1133">Transmembrane helix</keyword>
<dbReference type="RefSeq" id="WP_353531113.1">
    <property type="nucleotide sequence ID" value="NZ_JBBMEX010000010.1"/>
</dbReference>
<feature type="transmembrane region" description="Helical" evidence="11">
    <location>
        <begin position="32"/>
        <end position="52"/>
    </location>
</feature>
<feature type="transmembrane region" description="Helical" evidence="11">
    <location>
        <begin position="273"/>
        <end position="289"/>
    </location>
</feature>
<sequence>MESFNFLLFLAIILVSTKVLGIFSKKVKMPQVVGALVAGVILGPSVLNLVQMESDGNFLAYMAEIGVILLMFCAGLETDLSELKANGVASFIVAMCGVIVPLAGGFIAYALYFHVDVSSFHECMKAVFVGTVLTATSVSITVETLRELGHLKGKVGSTILGAAIIDDILGIIVLTIVTSLEDTSVNPATVFGKIALYFVVIAVIWFVLAKLKPFLESQDRLRRTAILALAFCFLMAYVSEEFFGIADITGAYFAGLMLCSMKIETYVNRRVEIPAYLIFSPVFFASIGMKTNLDGLNGSMILFSIILLVIAILSKVVGCGLGAKICKCTNKEALRIGVGMISRGEVALIVAQKGYQAGMLSDDLFAPIVLVVIVTTLITPILLSMVFKGEKPQDTPAAPAEGAGI</sequence>
<feature type="transmembrane region" description="Helical" evidence="11">
    <location>
        <begin position="364"/>
        <end position="383"/>
    </location>
</feature>
<dbReference type="PANTHER" id="PTHR43562:SF3">
    <property type="entry name" value="SODIUM ION_PROTON EXCHANGER (EUROFUNG)"/>
    <property type="match status" value="1"/>
</dbReference>
<evidence type="ECO:0000256" key="11">
    <source>
        <dbReference type="SAM" id="Phobius"/>
    </source>
</evidence>
<evidence type="ECO:0000256" key="3">
    <source>
        <dbReference type="ARBA" id="ARBA00022448"/>
    </source>
</evidence>
<keyword evidence="5 11" id="KW-0812">Transmembrane</keyword>
<feature type="transmembrane region" description="Helical" evidence="11">
    <location>
        <begin position="157"/>
        <end position="178"/>
    </location>
</feature>
<comment type="similarity">
    <text evidence="2">Belongs to the monovalent cation:proton antiporter 2 (CPA2) transporter (TC 2.A.37) family.</text>
</comment>
<evidence type="ECO:0000256" key="6">
    <source>
        <dbReference type="ARBA" id="ARBA00022989"/>
    </source>
</evidence>
<feature type="transmembrane region" description="Helical" evidence="11">
    <location>
        <begin position="221"/>
        <end position="238"/>
    </location>
</feature>
<proteinExistence type="inferred from homology"/>
<evidence type="ECO:0000259" key="12">
    <source>
        <dbReference type="Pfam" id="PF00999"/>
    </source>
</evidence>
<feature type="transmembrane region" description="Helical" evidence="11">
    <location>
        <begin position="190"/>
        <end position="209"/>
    </location>
</feature>
<comment type="subcellular location">
    <subcellularLocation>
        <location evidence="1">Membrane</location>
        <topology evidence="1">Multi-pass membrane protein</topology>
    </subcellularLocation>
</comment>
<keyword evidence="3" id="KW-0813">Transport</keyword>